<protein>
    <submittedName>
        <fullName evidence="1">Uncharacterized protein</fullName>
    </submittedName>
</protein>
<dbReference type="OrthoDB" id="10064535at2759"/>
<dbReference type="GO" id="GO:0005759">
    <property type="term" value="C:mitochondrial matrix"/>
    <property type="evidence" value="ECO:0007669"/>
    <property type="project" value="TreeGrafter"/>
</dbReference>
<proteinExistence type="predicted"/>
<keyword evidence="2" id="KW-1185">Reference proteome</keyword>
<organism evidence="1 2">
    <name type="scientific">Cimex lectularius</name>
    <name type="common">Bed bug</name>
    <name type="synonym">Acanthia lectularia</name>
    <dbReference type="NCBI Taxonomy" id="79782"/>
    <lineage>
        <taxon>Eukaryota</taxon>
        <taxon>Metazoa</taxon>
        <taxon>Ecdysozoa</taxon>
        <taxon>Arthropoda</taxon>
        <taxon>Hexapoda</taxon>
        <taxon>Insecta</taxon>
        <taxon>Pterygota</taxon>
        <taxon>Neoptera</taxon>
        <taxon>Paraneoptera</taxon>
        <taxon>Hemiptera</taxon>
        <taxon>Heteroptera</taxon>
        <taxon>Panheteroptera</taxon>
        <taxon>Cimicomorpha</taxon>
        <taxon>Cimicidae</taxon>
        <taxon>Cimex</taxon>
    </lineage>
</organism>
<dbReference type="EnsemblMetazoa" id="XM_014394147.2">
    <property type="protein sequence ID" value="XP_014249633.1"/>
    <property type="gene ID" value="LOC106666747"/>
</dbReference>
<dbReference type="GO" id="GO:0006393">
    <property type="term" value="P:termination of mitochondrial transcription"/>
    <property type="evidence" value="ECO:0007669"/>
    <property type="project" value="TreeGrafter"/>
</dbReference>
<dbReference type="RefSeq" id="XP_014249633.1">
    <property type="nucleotide sequence ID" value="XM_014394147.2"/>
</dbReference>
<dbReference type="GeneID" id="106666747"/>
<dbReference type="AlphaFoldDB" id="A0A8I6RR77"/>
<name>A0A8I6RR77_CIMLE</name>
<reference evidence="1" key="1">
    <citation type="submission" date="2022-01" db="UniProtKB">
        <authorList>
            <consortium name="EnsemblMetazoa"/>
        </authorList>
    </citation>
    <scope>IDENTIFICATION</scope>
</reference>
<dbReference type="InterPro" id="IPR003690">
    <property type="entry name" value="MTERF"/>
</dbReference>
<dbReference type="OMA" id="RHPNWCH"/>
<sequence>MLLFKYSRLVSDRSLLTQIKQAKCCFSTKDIRPFVWKYVDTFKEFTGRSEKEVLDELMMPKYNYLEDIPEEVIKLRLNNFKELKIGGCDSLDVMSMLKLHRVTIKNRAMILEEAGFYKDMITVSTLKTYLQLAKHSVKILKKLQFMSMDNNVIKSMVKYVDVDESECVSFTDNMTILEAKNFIMRKYLEKRLGMKEENLQPVQLFHLQRMKHKSLRILKENIDLCENNIGLPTKKVAANMFLLYQNTENTYKIINQVKQIGGVDVKEVLRSNPKILSESVENMQDIKATLKEFNIPEKVATGLKRVLTLNAKTVRQRILDLDEFEFLSACRNHPRVYDIIFYHRKVAKRLKLLDEIRLNSVTVNALASGTKNFNKYYDHGYDRTSGRDTIYFLSKEFNRDKGELRAKLKCHPFWEHIPLIHIWKIATHLKERFTTDEIYKNIYILLYPLKKIEKELEMMESRPELNSFKTDGKVRSDMVLPLVIYYIEKANNFNYNGVWDYDSEAQQLGFDVPLQYKVSL</sequence>
<dbReference type="Proteomes" id="UP000494040">
    <property type="component" value="Unassembled WGS sequence"/>
</dbReference>
<dbReference type="PANTHER" id="PTHR15437">
    <property type="entry name" value="TRANSCRIPTION TERMINATION FACTOR, MITOCHONDRIAL"/>
    <property type="match status" value="1"/>
</dbReference>
<dbReference type="PANTHER" id="PTHR15437:SF7">
    <property type="entry name" value="TRANSCRIPTION TERMINATION FACTOR 5, MITOCHONDRIAL"/>
    <property type="match status" value="1"/>
</dbReference>
<dbReference type="CTD" id="42182"/>
<dbReference type="KEGG" id="clec:106666747"/>
<accession>A0A8I6RR77</accession>
<evidence type="ECO:0000313" key="2">
    <source>
        <dbReference type="Proteomes" id="UP000494040"/>
    </source>
</evidence>
<evidence type="ECO:0000313" key="1">
    <source>
        <dbReference type="EnsemblMetazoa" id="XP_014249633.1"/>
    </source>
</evidence>
<dbReference type="GO" id="GO:0003676">
    <property type="term" value="F:nucleic acid binding"/>
    <property type="evidence" value="ECO:0007669"/>
    <property type="project" value="InterPro"/>
</dbReference>